<dbReference type="InterPro" id="IPR032710">
    <property type="entry name" value="NTF2-like_dom_sf"/>
</dbReference>
<dbReference type="InterPro" id="IPR009959">
    <property type="entry name" value="Cyclase_SnoaL-like"/>
</dbReference>
<comment type="caution">
    <text evidence="1">The sequence shown here is derived from an EMBL/GenBank/DDBJ whole genome shotgun (WGS) entry which is preliminary data.</text>
</comment>
<evidence type="ECO:0000313" key="1">
    <source>
        <dbReference type="EMBL" id="RAJ28538.1"/>
    </source>
</evidence>
<reference evidence="1 2" key="1">
    <citation type="submission" date="2018-06" db="EMBL/GenBank/DDBJ databases">
        <title>Genomic Encyclopedia of Archaeal and Bacterial Type Strains, Phase II (KMG-II): from individual species to whole genera.</title>
        <authorList>
            <person name="Goeker M."/>
        </authorList>
    </citation>
    <scope>NUCLEOTIDE SEQUENCE [LARGE SCALE GENOMIC DNA]</scope>
    <source>
        <strain evidence="1 2">DSM 14825</strain>
    </source>
</reference>
<dbReference type="PANTHER" id="PTHR38436:SF1">
    <property type="entry name" value="ESTER CYCLASE"/>
    <property type="match status" value="1"/>
</dbReference>
<sequence length="166" mass="18662">METQLEKNKTVVKRFNLEVIEQGNLESFKELMDDQFINHTAPEGTDNGPGGMIYTFNQVLRPAFPDMKVTVYDQIAEGELVTTRKTITGTHNGTFMGMPPTGKKVAIQVIDIVRVVDGKYYEHWGINTLSTVLTQLATDYVIKQPVLSHPETESIISNLFDKNSKI</sequence>
<dbReference type="RefSeq" id="WP_111634634.1">
    <property type="nucleotide sequence ID" value="NZ_QLLR01000017.1"/>
</dbReference>
<evidence type="ECO:0000313" key="2">
    <source>
        <dbReference type="Proteomes" id="UP000249754"/>
    </source>
</evidence>
<dbReference type="Pfam" id="PF07366">
    <property type="entry name" value="SnoaL"/>
    <property type="match status" value="1"/>
</dbReference>
<proteinExistence type="predicted"/>
<organism evidence="1 2">
    <name type="scientific">Pedobacter cryoconitis</name>
    <dbReference type="NCBI Taxonomy" id="188932"/>
    <lineage>
        <taxon>Bacteria</taxon>
        <taxon>Pseudomonadati</taxon>
        <taxon>Bacteroidota</taxon>
        <taxon>Sphingobacteriia</taxon>
        <taxon>Sphingobacteriales</taxon>
        <taxon>Sphingobacteriaceae</taxon>
        <taxon>Pedobacter</taxon>
    </lineage>
</organism>
<dbReference type="Proteomes" id="UP000249754">
    <property type="component" value="Unassembled WGS sequence"/>
</dbReference>
<name>A0A327SIH3_9SPHI</name>
<gene>
    <name evidence="1" type="ORF">LY11_03189</name>
</gene>
<dbReference type="Gene3D" id="3.10.450.50">
    <property type="match status" value="1"/>
</dbReference>
<dbReference type="OrthoDB" id="7876517at2"/>
<protein>
    <submittedName>
        <fullName evidence="1">SnoaL-like polyketide cyclase</fullName>
    </submittedName>
</protein>
<accession>A0A327SIH3</accession>
<dbReference type="AlphaFoldDB" id="A0A327SIH3"/>
<dbReference type="GO" id="GO:0030638">
    <property type="term" value="P:polyketide metabolic process"/>
    <property type="evidence" value="ECO:0007669"/>
    <property type="project" value="InterPro"/>
</dbReference>
<dbReference type="SUPFAM" id="SSF54427">
    <property type="entry name" value="NTF2-like"/>
    <property type="match status" value="1"/>
</dbReference>
<dbReference type="EMBL" id="QLLR01000017">
    <property type="protein sequence ID" value="RAJ28538.1"/>
    <property type="molecule type" value="Genomic_DNA"/>
</dbReference>
<dbReference type="PANTHER" id="PTHR38436">
    <property type="entry name" value="POLYKETIDE CYCLASE SNOAL-LIKE DOMAIN"/>
    <property type="match status" value="1"/>
</dbReference>